<dbReference type="STRING" id="299123.ENSLSDP00000017530"/>
<dbReference type="GO" id="GO:0000725">
    <property type="term" value="P:recombinational repair"/>
    <property type="evidence" value="ECO:0007669"/>
    <property type="project" value="TreeGrafter"/>
</dbReference>
<reference evidence="2 3" key="1">
    <citation type="submission" date="2017-05" db="EMBL/GenBank/DDBJ databases">
        <title>Genome of assembly of the Bengalese finch, Lonchura striata domestica.</title>
        <authorList>
            <person name="Colquitt B.M."/>
            <person name="Brainard M.S."/>
        </authorList>
    </citation>
    <scope>NUCLEOTIDE SEQUENCE [LARGE SCALE GENOMIC DNA]</scope>
    <source>
        <strain evidence="2">White83orange57</strain>
    </source>
</reference>
<dbReference type="EMBL" id="MUZQ01000007">
    <property type="protein sequence ID" value="OWK63917.1"/>
    <property type="molecule type" value="Genomic_DNA"/>
</dbReference>
<dbReference type="GO" id="GO:0071479">
    <property type="term" value="P:cellular response to ionizing radiation"/>
    <property type="evidence" value="ECO:0007669"/>
    <property type="project" value="InterPro"/>
</dbReference>
<sequence length="283" mass="31315">MPPKKKCTHKARKAELIFLEKPWAGPIHCYEAPLHLAENPRRVPTKPVDLNTSAAWVEESYLFWIWKVCPQFDTTKAVVLKARQKKHRGPQKPYNQDANHSSFHAGGACRGAVACRFPPLTFENPEGHAVPLLDDPNCLIKNAQCSPTQPRKGTAANANIQVKSPENCGELVPQPVEQDVLSPSDAEAVQAPSPRNGRCSSTLSPSSHAWHPEEELPFGVDPCGRGEAAAVLVTDTPEHEYGVKVTWRRRPHVMSYLREQGKLSAADILVKANLELSRRQAHS</sequence>
<accession>A0A218VCU6</accession>
<dbReference type="GO" id="GO:0005694">
    <property type="term" value="C:chromosome"/>
    <property type="evidence" value="ECO:0007669"/>
    <property type="project" value="TreeGrafter"/>
</dbReference>
<dbReference type="PANTHER" id="PTHR35541:SF1">
    <property type="entry name" value="RAD9, HUS1, RAD1-INTERACTING NUCLEAR ORPHAN PROTEIN 1"/>
    <property type="match status" value="1"/>
</dbReference>
<protein>
    <submittedName>
        <fullName evidence="2">RAD9, HUS1, RAD1-interacting nuclear orphan protein 1</fullName>
    </submittedName>
</protein>
<comment type="caution">
    <text evidence="2">The sequence shown here is derived from an EMBL/GenBank/DDBJ whole genome shotgun (WGS) entry which is preliminary data.</text>
</comment>
<name>A0A218VCU6_9PASE</name>
<proteinExistence type="predicted"/>
<feature type="region of interest" description="Disordered" evidence="1">
    <location>
        <begin position="181"/>
        <end position="217"/>
    </location>
</feature>
<dbReference type="AlphaFoldDB" id="A0A218VCU6"/>
<dbReference type="Pfam" id="PF15319">
    <property type="entry name" value="RHINO"/>
    <property type="match status" value="1"/>
</dbReference>
<gene>
    <name evidence="2" type="primary">RHNO1</name>
    <name evidence="2" type="ORF">RLOC_00012043</name>
</gene>
<dbReference type="InterPro" id="IPR029293">
    <property type="entry name" value="RHNO1"/>
</dbReference>
<dbReference type="GO" id="GO:0005634">
    <property type="term" value="C:nucleus"/>
    <property type="evidence" value="ECO:0007669"/>
    <property type="project" value="InterPro"/>
</dbReference>
<evidence type="ECO:0000313" key="3">
    <source>
        <dbReference type="Proteomes" id="UP000197619"/>
    </source>
</evidence>
<keyword evidence="3" id="KW-1185">Reference proteome</keyword>
<organism evidence="2 3">
    <name type="scientific">Lonchura striata</name>
    <name type="common">white-rumped munia</name>
    <dbReference type="NCBI Taxonomy" id="40157"/>
    <lineage>
        <taxon>Eukaryota</taxon>
        <taxon>Metazoa</taxon>
        <taxon>Chordata</taxon>
        <taxon>Craniata</taxon>
        <taxon>Vertebrata</taxon>
        <taxon>Euteleostomi</taxon>
        <taxon>Archelosauria</taxon>
        <taxon>Archosauria</taxon>
        <taxon>Dinosauria</taxon>
        <taxon>Saurischia</taxon>
        <taxon>Theropoda</taxon>
        <taxon>Coelurosauria</taxon>
        <taxon>Aves</taxon>
        <taxon>Neognathae</taxon>
        <taxon>Neoaves</taxon>
        <taxon>Telluraves</taxon>
        <taxon>Australaves</taxon>
        <taxon>Passeriformes</taxon>
        <taxon>Passeroidea</taxon>
        <taxon>Estrildidae</taxon>
        <taxon>Estrildinae</taxon>
        <taxon>Lonchura</taxon>
    </lineage>
</organism>
<evidence type="ECO:0000313" key="2">
    <source>
        <dbReference type="EMBL" id="OWK63917.1"/>
    </source>
</evidence>
<dbReference type="Proteomes" id="UP000197619">
    <property type="component" value="Unassembled WGS sequence"/>
</dbReference>
<dbReference type="PANTHER" id="PTHR35541">
    <property type="entry name" value="RAD9, HUS1, RAD1-INTERACTING NUCLEAR ORPHAN PROTEIN 1"/>
    <property type="match status" value="1"/>
</dbReference>
<evidence type="ECO:0000256" key="1">
    <source>
        <dbReference type="SAM" id="MobiDB-lite"/>
    </source>
</evidence>
<feature type="compositionally biased region" description="Polar residues" evidence="1">
    <location>
        <begin position="198"/>
        <end position="207"/>
    </location>
</feature>
<dbReference type="GO" id="GO:0000077">
    <property type="term" value="P:DNA damage checkpoint signaling"/>
    <property type="evidence" value="ECO:0007669"/>
    <property type="project" value="InterPro"/>
</dbReference>